<dbReference type="Proteomes" id="UP000005602">
    <property type="component" value="Unassembled WGS sequence"/>
</dbReference>
<protein>
    <recommendedName>
        <fullName evidence="3">Transposase</fullName>
    </recommendedName>
</protein>
<dbReference type="EMBL" id="ABJK02000015">
    <property type="protein sequence ID" value="EDT48197.1"/>
    <property type="molecule type" value="Genomic_DNA"/>
</dbReference>
<evidence type="ECO:0008006" key="3">
    <source>
        <dbReference type="Google" id="ProtNLM"/>
    </source>
</evidence>
<evidence type="ECO:0000313" key="1">
    <source>
        <dbReference type="EMBL" id="EDT48197.1"/>
    </source>
</evidence>
<comment type="caution">
    <text evidence="1">The sequence shown here is derived from an EMBL/GenBank/DDBJ whole genome shotgun (WGS) entry which is preliminary data.</text>
</comment>
<sequence>MFKEQKETKAAQKAHQTSDKNFLDTAVFAYNCILFQSVHLMRINFN</sequence>
<proteinExistence type="predicted"/>
<gene>
    <name evidence="1" type="ORF">STRINF_00529</name>
</gene>
<accession>A0ABP2DMA4</accession>
<evidence type="ECO:0000313" key="2">
    <source>
        <dbReference type="Proteomes" id="UP000005602"/>
    </source>
</evidence>
<reference evidence="1" key="2">
    <citation type="submission" date="2013-09" db="EMBL/GenBank/DDBJ databases">
        <title>Draft genome sequence of Streptococcus infantarius subsp. infantarius ATCC BAA-102.</title>
        <authorList>
            <person name="Sudarsanam P."/>
            <person name="Ley R."/>
            <person name="Guruge J."/>
            <person name="Turnbaugh P.J."/>
            <person name="Mahowald M."/>
            <person name="Liep D."/>
            <person name="Gordon J."/>
        </authorList>
    </citation>
    <scope>NUCLEOTIDE SEQUENCE</scope>
    <source>
        <strain evidence="1">ATCC BAA-102</strain>
    </source>
</reference>
<reference evidence="1" key="1">
    <citation type="submission" date="2008-03" db="EMBL/GenBank/DDBJ databases">
        <authorList>
            <person name="Fulton L."/>
            <person name="Clifton S."/>
            <person name="Fulton B."/>
            <person name="Xu J."/>
            <person name="Minx P."/>
            <person name="Pepin K.H."/>
            <person name="Johnson M."/>
            <person name="Thiruvilangam P."/>
            <person name="Bhonagiri V."/>
            <person name="Nash W.E."/>
            <person name="Mardis E.R."/>
            <person name="Wilson R.K."/>
        </authorList>
    </citation>
    <scope>NUCLEOTIDE SEQUENCE [LARGE SCALE GENOMIC DNA]</scope>
    <source>
        <strain evidence="1">ATCC BAA-102</strain>
    </source>
</reference>
<keyword evidence="2" id="KW-1185">Reference proteome</keyword>
<name>A0ABP2DMA4_9STRE</name>
<organism evidence="1 2">
    <name type="scientific">Streptococcus infantarius subsp. infantarius ATCC BAA-102</name>
    <dbReference type="NCBI Taxonomy" id="471872"/>
    <lineage>
        <taxon>Bacteria</taxon>
        <taxon>Bacillati</taxon>
        <taxon>Bacillota</taxon>
        <taxon>Bacilli</taxon>
        <taxon>Lactobacillales</taxon>
        <taxon>Streptococcaceae</taxon>
        <taxon>Streptococcus</taxon>
    </lineage>
</organism>